<dbReference type="OrthoDB" id="2489132at2"/>
<dbReference type="PANTHER" id="PTHR32089">
    <property type="entry name" value="METHYL-ACCEPTING CHEMOTAXIS PROTEIN MCPB"/>
    <property type="match status" value="1"/>
</dbReference>
<dbReference type="SUPFAM" id="SSF46458">
    <property type="entry name" value="Globin-like"/>
    <property type="match status" value="1"/>
</dbReference>
<dbReference type="SUPFAM" id="SSF141371">
    <property type="entry name" value="PilZ domain-like"/>
    <property type="match status" value="1"/>
</dbReference>
<accession>A0A1C3RC15</accession>
<dbReference type="Gene3D" id="2.40.10.220">
    <property type="entry name" value="predicted glycosyltransferase like domains"/>
    <property type="match status" value="1"/>
</dbReference>
<protein>
    <submittedName>
        <fullName evidence="4">Methyl-accepting chemotaxis protein</fullName>
    </submittedName>
</protein>
<dbReference type="EMBL" id="FLYE01000001">
    <property type="protein sequence ID" value="SCA54819.1"/>
    <property type="molecule type" value="Genomic_DNA"/>
</dbReference>
<dbReference type="InterPro" id="IPR004089">
    <property type="entry name" value="MCPsignal_dom"/>
</dbReference>
<dbReference type="GO" id="GO:0019825">
    <property type="term" value="F:oxygen binding"/>
    <property type="evidence" value="ECO:0007669"/>
    <property type="project" value="InterPro"/>
</dbReference>
<dbReference type="CDD" id="cd01068">
    <property type="entry name" value="globin_sensor"/>
    <property type="match status" value="1"/>
</dbReference>
<dbReference type="Pfam" id="PF11563">
    <property type="entry name" value="Protoglobin"/>
    <property type="match status" value="1"/>
</dbReference>
<dbReference type="InterPro" id="IPR012292">
    <property type="entry name" value="Globin/Proto"/>
</dbReference>
<organism evidence="4 5">
    <name type="scientific">Candidatus Terasakiella magnetica</name>
    <dbReference type="NCBI Taxonomy" id="1867952"/>
    <lineage>
        <taxon>Bacteria</taxon>
        <taxon>Pseudomonadati</taxon>
        <taxon>Pseudomonadota</taxon>
        <taxon>Alphaproteobacteria</taxon>
        <taxon>Rhodospirillales</taxon>
        <taxon>Terasakiellaceae</taxon>
        <taxon>Terasakiella</taxon>
    </lineage>
</organism>
<sequence>MSEPTQGISVESQFFEWDSTEKSLLMELGSVLTPALPVIFNKFYDYVDTIEHLREKVAHAGGPERLKQAQAAHWKNLFNKIDSEEFRQETIAIGRAHDKIGLKPDWYLGGYHFLLTATLNELRRLEKNVAKRGQYIDVFLKAMFYDIELSLSAYVEIGSSNLIKSEILTLSDMLEREATNTIGEVAHKSAKFNQISKQVAKRSTGLQTIVNDMADLTTQFSQDVQTIAGLSENLKELSSNIGMQVNETSQATQAVFNLSQEASSAVTRLNDATDQISGVVTLIKDIAAQTKMLSLNATIEAARAGSYGKGFAVVAQEVKGLAGQTENSITQVSSHSADISQEASATTKNINDIEGSITLMAEQATEISGAVQEQLSSSNEISSRMGEAVTKSTNVADQMGFIREQAEENLQSSMALSSISQMLTQDMETLRARILSIVGTSTVKDDHVRVPVALDANLIDKGVAYPCKIVDLSLAGVMLSFQGENPHTDVAMGSACELEFDLLGRAKCRTLMPSDNLLHVQFVDLLGTETTILREYAEEVMAKDFRIGAICQEAAGQVQHKFNECLQNGDIDIDDLMDENYEPIEGSNPRQFMTNFVKFTDRILPAIQEKVMNENDEILLCCATDRNGFIATHNKIYSHPQRPDDPDWNMANCRNRRIFDDKAGLLAAHNKEAMFTQTYERNMGAGNIVYLKEVDCPIFVEDEFCTEHWGNLRIGYKA</sequence>
<keyword evidence="5" id="KW-1185">Reference proteome</keyword>
<dbReference type="GO" id="GO:0016020">
    <property type="term" value="C:membrane"/>
    <property type="evidence" value="ECO:0007669"/>
    <property type="project" value="InterPro"/>
</dbReference>
<dbReference type="SMART" id="SM00283">
    <property type="entry name" value="MA"/>
    <property type="match status" value="1"/>
</dbReference>
<dbReference type="Gene3D" id="1.10.490.10">
    <property type="entry name" value="Globins"/>
    <property type="match status" value="1"/>
</dbReference>
<dbReference type="GO" id="GO:0007165">
    <property type="term" value="P:signal transduction"/>
    <property type="evidence" value="ECO:0007669"/>
    <property type="project" value="UniProtKB-KW"/>
</dbReference>
<dbReference type="InterPro" id="IPR009050">
    <property type="entry name" value="Globin-like_sf"/>
</dbReference>
<dbReference type="GO" id="GO:0020037">
    <property type="term" value="F:heme binding"/>
    <property type="evidence" value="ECO:0007669"/>
    <property type="project" value="InterPro"/>
</dbReference>
<dbReference type="PANTHER" id="PTHR32089:SF112">
    <property type="entry name" value="LYSOZYME-LIKE PROTEIN-RELATED"/>
    <property type="match status" value="1"/>
</dbReference>
<evidence type="ECO:0000313" key="5">
    <source>
        <dbReference type="Proteomes" id="UP000231658"/>
    </source>
</evidence>
<dbReference type="Pfam" id="PF00015">
    <property type="entry name" value="MCPsignal"/>
    <property type="match status" value="1"/>
</dbReference>
<proteinExistence type="predicted"/>
<dbReference type="RefSeq" id="WP_069185561.1">
    <property type="nucleotide sequence ID" value="NZ_FLYE01000001.1"/>
</dbReference>
<evidence type="ECO:0000256" key="2">
    <source>
        <dbReference type="PROSITE-ProRule" id="PRU00284"/>
    </source>
</evidence>
<gene>
    <name evidence="4" type="ORF">MTBPR1_10066</name>
</gene>
<reference evidence="4 5" key="1">
    <citation type="submission" date="2016-07" db="EMBL/GenBank/DDBJ databases">
        <authorList>
            <person name="Lefevre C.T."/>
        </authorList>
    </citation>
    <scope>NUCLEOTIDE SEQUENCE [LARGE SCALE GENOMIC DNA]</scope>
    <source>
        <strain evidence="4">PR1</strain>
    </source>
</reference>
<dbReference type="InterPro" id="IPR044398">
    <property type="entry name" value="Globin-sensor_dom"/>
</dbReference>
<evidence type="ECO:0000313" key="4">
    <source>
        <dbReference type="EMBL" id="SCA54819.1"/>
    </source>
</evidence>
<dbReference type="InterPro" id="IPR039379">
    <property type="entry name" value="Protoglobin_sensor_dom"/>
</dbReference>
<dbReference type="PROSITE" id="PS50111">
    <property type="entry name" value="CHEMOTAXIS_TRANSDUC_2"/>
    <property type="match status" value="1"/>
</dbReference>
<dbReference type="AlphaFoldDB" id="A0A1C3RC15"/>
<dbReference type="Gene3D" id="1.10.287.950">
    <property type="entry name" value="Methyl-accepting chemotaxis protein"/>
    <property type="match status" value="1"/>
</dbReference>
<name>A0A1C3RC15_9PROT</name>
<dbReference type="Proteomes" id="UP000231658">
    <property type="component" value="Unassembled WGS sequence"/>
</dbReference>
<evidence type="ECO:0000259" key="3">
    <source>
        <dbReference type="PROSITE" id="PS50111"/>
    </source>
</evidence>
<dbReference type="SUPFAM" id="SSF58104">
    <property type="entry name" value="Methyl-accepting chemotaxis protein (MCP) signaling domain"/>
    <property type="match status" value="1"/>
</dbReference>
<feature type="domain" description="Methyl-accepting transducer" evidence="3">
    <location>
        <begin position="177"/>
        <end position="420"/>
    </location>
</feature>
<dbReference type="STRING" id="1867952.MTBPR1_10066"/>
<evidence type="ECO:0000256" key="1">
    <source>
        <dbReference type="ARBA" id="ARBA00023224"/>
    </source>
</evidence>
<keyword evidence="1 2" id="KW-0807">Transducer</keyword>